<evidence type="ECO:0000313" key="3">
    <source>
        <dbReference type="Proteomes" id="UP000308652"/>
    </source>
</evidence>
<proteinExistence type="predicted"/>
<dbReference type="Proteomes" id="UP000308652">
    <property type="component" value="Unassembled WGS sequence"/>
</dbReference>
<reference evidence="2 3" key="1">
    <citation type="journal article" date="2019" name="Nat. Ecol. Evol.">
        <title>Megaphylogeny resolves global patterns of mushroom evolution.</title>
        <authorList>
            <person name="Varga T."/>
            <person name="Krizsan K."/>
            <person name="Foldi C."/>
            <person name="Dima B."/>
            <person name="Sanchez-Garcia M."/>
            <person name="Sanchez-Ramirez S."/>
            <person name="Szollosi G.J."/>
            <person name="Szarkandi J.G."/>
            <person name="Papp V."/>
            <person name="Albert L."/>
            <person name="Andreopoulos W."/>
            <person name="Angelini C."/>
            <person name="Antonin V."/>
            <person name="Barry K.W."/>
            <person name="Bougher N.L."/>
            <person name="Buchanan P."/>
            <person name="Buyck B."/>
            <person name="Bense V."/>
            <person name="Catcheside P."/>
            <person name="Chovatia M."/>
            <person name="Cooper J."/>
            <person name="Damon W."/>
            <person name="Desjardin D."/>
            <person name="Finy P."/>
            <person name="Geml J."/>
            <person name="Haridas S."/>
            <person name="Hughes K."/>
            <person name="Justo A."/>
            <person name="Karasinski D."/>
            <person name="Kautmanova I."/>
            <person name="Kiss B."/>
            <person name="Kocsube S."/>
            <person name="Kotiranta H."/>
            <person name="LaButti K.M."/>
            <person name="Lechner B.E."/>
            <person name="Liimatainen K."/>
            <person name="Lipzen A."/>
            <person name="Lukacs Z."/>
            <person name="Mihaltcheva S."/>
            <person name="Morgado L.N."/>
            <person name="Niskanen T."/>
            <person name="Noordeloos M.E."/>
            <person name="Ohm R.A."/>
            <person name="Ortiz-Santana B."/>
            <person name="Ovrebo C."/>
            <person name="Racz N."/>
            <person name="Riley R."/>
            <person name="Savchenko A."/>
            <person name="Shiryaev A."/>
            <person name="Soop K."/>
            <person name="Spirin V."/>
            <person name="Szebenyi C."/>
            <person name="Tomsovsky M."/>
            <person name="Tulloss R.E."/>
            <person name="Uehling J."/>
            <person name="Grigoriev I.V."/>
            <person name="Vagvolgyi C."/>
            <person name="Papp T."/>
            <person name="Martin F.M."/>
            <person name="Miettinen O."/>
            <person name="Hibbett D.S."/>
            <person name="Nagy L.G."/>
        </authorList>
    </citation>
    <scope>NUCLEOTIDE SEQUENCE [LARGE SCALE GENOMIC DNA]</scope>
    <source>
        <strain evidence="2 3">CBS 166.37</strain>
    </source>
</reference>
<evidence type="ECO:0000256" key="1">
    <source>
        <dbReference type="SAM" id="Phobius"/>
    </source>
</evidence>
<keyword evidence="3" id="KW-1185">Reference proteome</keyword>
<keyword evidence="1" id="KW-1133">Transmembrane helix</keyword>
<protein>
    <submittedName>
        <fullName evidence="2">Uncharacterized protein</fullName>
    </submittedName>
</protein>
<gene>
    <name evidence="2" type="ORF">BDQ12DRAFT_682840</name>
</gene>
<keyword evidence="1" id="KW-0472">Membrane</keyword>
<accession>A0A5C3MCW6</accession>
<name>A0A5C3MCW6_9AGAR</name>
<dbReference type="AlphaFoldDB" id="A0A5C3MCW6"/>
<feature type="transmembrane region" description="Helical" evidence="1">
    <location>
        <begin position="62"/>
        <end position="82"/>
    </location>
</feature>
<dbReference type="EMBL" id="ML213601">
    <property type="protein sequence ID" value="TFK39001.1"/>
    <property type="molecule type" value="Genomic_DNA"/>
</dbReference>
<sequence>MCRDGDFVQSDNLLQVGNSPCSIASSRCHHLDMRRNRFGGCDGFECDEGSRRGERRGRRCELGSPVFFFFFFFFLSFSAFWAEDFSSLLGKREL</sequence>
<organism evidence="2 3">
    <name type="scientific">Crucibulum laeve</name>
    <dbReference type="NCBI Taxonomy" id="68775"/>
    <lineage>
        <taxon>Eukaryota</taxon>
        <taxon>Fungi</taxon>
        <taxon>Dikarya</taxon>
        <taxon>Basidiomycota</taxon>
        <taxon>Agaricomycotina</taxon>
        <taxon>Agaricomycetes</taxon>
        <taxon>Agaricomycetidae</taxon>
        <taxon>Agaricales</taxon>
        <taxon>Agaricineae</taxon>
        <taxon>Nidulariaceae</taxon>
        <taxon>Crucibulum</taxon>
    </lineage>
</organism>
<keyword evidence="1" id="KW-0812">Transmembrane</keyword>
<evidence type="ECO:0000313" key="2">
    <source>
        <dbReference type="EMBL" id="TFK39001.1"/>
    </source>
</evidence>